<feature type="domain" description="Hydantoinase B/oxoprolinase" evidence="1">
    <location>
        <begin position="8"/>
        <end position="531"/>
    </location>
</feature>
<name>A0A168S5B0_XANAU</name>
<dbReference type="EMBL" id="KU922119">
    <property type="protein sequence ID" value="ANC67880.1"/>
    <property type="molecule type" value="Genomic_DNA"/>
</dbReference>
<dbReference type="AlphaFoldDB" id="A0A168S5B0"/>
<accession>A0A168S5B0</accession>
<evidence type="ECO:0000313" key="2">
    <source>
        <dbReference type="EMBL" id="ANC67880.1"/>
    </source>
</evidence>
<sequence length="582" mass="61945">MAAKPPIDSITLEIIRHQLAAIPNQIERNIERTAFSPLVYEYKDYSVGFVDPLGRLVVQSRGSLPIFVANALGTAVREGLDVLGPDQIHDGDIVITNNPAWLGQHLNNVVAYTPVRVEGELMGFFAVLVHWVDVGGSVPGSCVASNTTDVWQEGLQLPTLKLLERGRKRSELFRLIAANTRFPAFLLGDVEAQIAGCQTGHDLIQEIMARHGLEAVKAAIVAMWDGADQAVKTALARAKPGTYIARAALDDDGITPGRPVPIDISVTLSAEEILVDLSGLGPQTAGPFNAGRNGGAIAAARIACKYMFSPDTPVNDGDFRRLRVEIPDGRFLSASPDAAIGHSGSTVPTVVDAILNAFGQALPERAAAAHHGIYGIHAFDGRHPATGERFQHLDTVTGGWGATAAADGPSPYRSNGHGDVPDVPVEMQESFFPYRVEAKRLRPDSGGVGRHRGGLGVEKVYRILGDCRLVVGFDRVACPPWGVHGGGAGLPASVEILRANGTRESFCKGEHRLSAGDFAYVRSGGGGGFGPAVERAVEDVLRDVRLGYVSREGAERDYGVVLSDDSIDEAATATLRRTMSGR</sequence>
<evidence type="ECO:0000259" key="1">
    <source>
        <dbReference type="Pfam" id="PF02538"/>
    </source>
</evidence>
<dbReference type="InterPro" id="IPR045079">
    <property type="entry name" value="Oxoprolinase-like"/>
</dbReference>
<reference evidence="2" key="1">
    <citation type="submission" date="2016-03" db="EMBL/GenBank/DDBJ databases">
        <authorList>
            <person name="Ploux O."/>
        </authorList>
    </citation>
    <scope>NUCLEOTIDE SEQUENCE</scope>
    <source>
        <strain evidence="2">EL4</strain>
    </source>
</reference>
<dbReference type="GO" id="GO:0005829">
    <property type="term" value="C:cytosol"/>
    <property type="evidence" value="ECO:0007669"/>
    <property type="project" value="TreeGrafter"/>
</dbReference>
<dbReference type="PANTHER" id="PTHR11365:SF23">
    <property type="entry name" value="HYPOTHETICAL 5-OXOPROLINASE (EUROFUNG)-RELATED"/>
    <property type="match status" value="1"/>
</dbReference>
<gene>
    <name evidence="2" type="primary">oxp2</name>
</gene>
<proteinExistence type="predicted"/>
<dbReference type="InterPro" id="IPR003692">
    <property type="entry name" value="Hydantoinase_B"/>
</dbReference>
<dbReference type="GO" id="GO:0006749">
    <property type="term" value="P:glutathione metabolic process"/>
    <property type="evidence" value="ECO:0007669"/>
    <property type="project" value="TreeGrafter"/>
</dbReference>
<dbReference type="Pfam" id="PF02538">
    <property type="entry name" value="Hydantoinase_B"/>
    <property type="match status" value="1"/>
</dbReference>
<protein>
    <submittedName>
        <fullName evidence="2">5-oxoprolinase</fullName>
    </submittedName>
</protein>
<dbReference type="PANTHER" id="PTHR11365">
    <property type="entry name" value="5-OXOPROLINASE RELATED"/>
    <property type="match status" value="1"/>
</dbReference>
<dbReference type="GO" id="GO:0017168">
    <property type="term" value="F:5-oxoprolinase (ATP-hydrolyzing) activity"/>
    <property type="evidence" value="ECO:0007669"/>
    <property type="project" value="TreeGrafter"/>
</dbReference>
<organism evidence="2">
    <name type="scientific">Xanthobacter autotrophicus</name>
    <dbReference type="NCBI Taxonomy" id="280"/>
    <lineage>
        <taxon>Bacteria</taxon>
        <taxon>Pseudomonadati</taxon>
        <taxon>Pseudomonadota</taxon>
        <taxon>Alphaproteobacteria</taxon>
        <taxon>Hyphomicrobiales</taxon>
        <taxon>Xanthobacteraceae</taxon>
        <taxon>Xanthobacter</taxon>
    </lineage>
</organism>